<keyword evidence="5" id="KW-0653">Protein transport</keyword>
<evidence type="ECO:0000256" key="2">
    <source>
        <dbReference type="ARBA" id="ARBA00005695"/>
    </source>
</evidence>
<evidence type="ECO:0000256" key="3">
    <source>
        <dbReference type="ARBA" id="ARBA00022448"/>
    </source>
</evidence>
<evidence type="ECO:0000259" key="6">
    <source>
        <dbReference type="Pfam" id="PF00496"/>
    </source>
</evidence>
<dbReference type="Gene3D" id="3.10.105.10">
    <property type="entry name" value="Dipeptide-binding Protein, Domain 3"/>
    <property type="match status" value="1"/>
</dbReference>
<reference evidence="7 8" key="1">
    <citation type="journal article" date="2015" name="Genome Announc.">
        <title>Expanding the biotechnology potential of lactobacilli through comparative genomics of 213 strains and associated genera.</title>
        <authorList>
            <person name="Sun Z."/>
            <person name="Harris H.M."/>
            <person name="McCann A."/>
            <person name="Guo C."/>
            <person name="Argimon S."/>
            <person name="Zhang W."/>
            <person name="Yang X."/>
            <person name="Jeffery I.B."/>
            <person name="Cooney J.C."/>
            <person name="Kagawa T.F."/>
            <person name="Liu W."/>
            <person name="Song Y."/>
            <person name="Salvetti E."/>
            <person name="Wrobel A."/>
            <person name="Rasinkangas P."/>
            <person name="Parkhill J."/>
            <person name="Rea M.C."/>
            <person name="O'Sullivan O."/>
            <person name="Ritari J."/>
            <person name="Douillard F.P."/>
            <person name="Paul Ross R."/>
            <person name="Yang R."/>
            <person name="Briner A.E."/>
            <person name="Felis G.E."/>
            <person name="de Vos W.M."/>
            <person name="Barrangou R."/>
            <person name="Klaenhammer T.R."/>
            <person name="Caufield P.W."/>
            <person name="Cui Y."/>
            <person name="Zhang H."/>
            <person name="O'Toole P.W."/>
        </authorList>
    </citation>
    <scope>NUCLEOTIDE SEQUENCE [LARGE SCALE GENOMIC DNA]</scope>
    <source>
        <strain evidence="7 8">DSM 20634</strain>
    </source>
</reference>
<dbReference type="Proteomes" id="UP000051733">
    <property type="component" value="Unassembled WGS sequence"/>
</dbReference>
<accession>A0A0R2ABW7</accession>
<dbReference type="EMBL" id="AYYY01000022">
    <property type="protein sequence ID" value="KRM61707.1"/>
    <property type="molecule type" value="Genomic_DNA"/>
</dbReference>
<comment type="similarity">
    <text evidence="2">Belongs to the bacterial solute-binding protein 5 family.</text>
</comment>
<dbReference type="GO" id="GO:1904680">
    <property type="term" value="F:peptide transmembrane transporter activity"/>
    <property type="evidence" value="ECO:0007669"/>
    <property type="project" value="TreeGrafter"/>
</dbReference>
<dbReference type="InterPro" id="IPR000914">
    <property type="entry name" value="SBP_5_dom"/>
</dbReference>
<dbReference type="OrthoDB" id="403896at2"/>
<evidence type="ECO:0000256" key="1">
    <source>
        <dbReference type="ARBA" id="ARBA00004196"/>
    </source>
</evidence>
<organism evidence="7 8">
    <name type="scientific">Paucilactobacillus vaccinostercus DSM 20634</name>
    <dbReference type="NCBI Taxonomy" id="1423813"/>
    <lineage>
        <taxon>Bacteria</taxon>
        <taxon>Bacillati</taxon>
        <taxon>Bacillota</taxon>
        <taxon>Bacilli</taxon>
        <taxon>Lactobacillales</taxon>
        <taxon>Lactobacillaceae</taxon>
        <taxon>Paucilactobacillus</taxon>
    </lineage>
</organism>
<dbReference type="FunFam" id="3.90.76.10:FF:000001">
    <property type="entry name" value="Oligopeptide ABC transporter substrate-binding protein"/>
    <property type="match status" value="1"/>
</dbReference>
<dbReference type="InterPro" id="IPR039424">
    <property type="entry name" value="SBP_5"/>
</dbReference>
<dbReference type="GO" id="GO:0043190">
    <property type="term" value="C:ATP-binding cassette (ABC) transporter complex"/>
    <property type="evidence" value="ECO:0007669"/>
    <property type="project" value="InterPro"/>
</dbReference>
<dbReference type="CDD" id="cd08504">
    <property type="entry name" value="PBP2_OppA"/>
    <property type="match status" value="1"/>
</dbReference>
<name>A0A0R2ABW7_9LACO</name>
<dbReference type="GO" id="GO:0042597">
    <property type="term" value="C:periplasmic space"/>
    <property type="evidence" value="ECO:0007669"/>
    <property type="project" value="UniProtKB-ARBA"/>
</dbReference>
<dbReference type="GO" id="GO:0030313">
    <property type="term" value="C:cell envelope"/>
    <property type="evidence" value="ECO:0007669"/>
    <property type="project" value="UniProtKB-SubCell"/>
</dbReference>
<keyword evidence="5" id="KW-0571">Peptide transport</keyword>
<dbReference type="Gene3D" id="3.40.190.10">
    <property type="entry name" value="Periplasmic binding protein-like II"/>
    <property type="match status" value="1"/>
</dbReference>
<keyword evidence="3" id="KW-0813">Transport</keyword>
<keyword evidence="8" id="KW-1185">Reference proteome</keyword>
<comment type="subcellular location">
    <subcellularLocation>
        <location evidence="1">Cell envelope</location>
    </subcellularLocation>
</comment>
<dbReference type="Gene3D" id="3.90.76.10">
    <property type="entry name" value="Dipeptide-binding Protein, Domain 1"/>
    <property type="match status" value="1"/>
</dbReference>
<dbReference type="RefSeq" id="WP_057778405.1">
    <property type="nucleotide sequence ID" value="NZ_AYYY01000022.1"/>
</dbReference>
<comment type="caution">
    <text evidence="7">The sequence shown here is derived from an EMBL/GenBank/DDBJ whole genome shotgun (WGS) entry which is preliminary data.</text>
</comment>
<dbReference type="InterPro" id="IPR030678">
    <property type="entry name" value="Peptide/Ni-bd"/>
</dbReference>
<dbReference type="GO" id="GO:0015833">
    <property type="term" value="P:peptide transport"/>
    <property type="evidence" value="ECO:0007669"/>
    <property type="project" value="UniProtKB-KW"/>
</dbReference>
<keyword evidence="4" id="KW-0732">Signal</keyword>
<dbReference type="SUPFAM" id="SSF53850">
    <property type="entry name" value="Periplasmic binding protein-like II"/>
    <property type="match status" value="1"/>
</dbReference>
<protein>
    <submittedName>
        <fullName evidence="7">Putative pheromone binding protein</fullName>
    </submittedName>
</protein>
<dbReference type="Pfam" id="PF00496">
    <property type="entry name" value="SBP_bac_5"/>
    <property type="match status" value="1"/>
</dbReference>
<evidence type="ECO:0000313" key="8">
    <source>
        <dbReference type="Proteomes" id="UP000051733"/>
    </source>
</evidence>
<gene>
    <name evidence="7" type="ORF">FC26_GL001374</name>
</gene>
<evidence type="ECO:0000313" key="7">
    <source>
        <dbReference type="EMBL" id="KRM61707.1"/>
    </source>
</evidence>
<dbReference type="PANTHER" id="PTHR30290">
    <property type="entry name" value="PERIPLASMIC BINDING COMPONENT OF ABC TRANSPORTER"/>
    <property type="match status" value="1"/>
</dbReference>
<evidence type="ECO:0000256" key="4">
    <source>
        <dbReference type="ARBA" id="ARBA00022729"/>
    </source>
</evidence>
<proteinExistence type="inferred from homology"/>
<dbReference type="AlphaFoldDB" id="A0A0R2ABW7"/>
<dbReference type="PATRIC" id="fig|1423813.3.peg.1397"/>
<dbReference type="PIRSF" id="PIRSF002741">
    <property type="entry name" value="MppA"/>
    <property type="match status" value="1"/>
</dbReference>
<dbReference type="STRING" id="1423813.FC26_GL001374"/>
<sequence length="536" mass="59770">MKWWIVGLTALVGGALWQGTSVHADQVMRSTTNVPVTTLDVSTYASTADAEAIQAQSEGLYTYNAHNRIMLGVAKQKPTVNQARTRYTFQLRHTHWSNGDEVTASDFVYAWRRVVDPATGSRNASKLSVIKNAVAITAGKKNVTQLGVKAIGKYTLQITLAAPSQYLPQLLAGRAFGPLDQSYVERVGSKYGTSSKYTVSNGPFTVQNWTGSRDRHWSYVKNPQYWDRKVVKIQQVKIAMIATSAKAAALFDQGKVAYAQLTDRTLQRYIGQKVIHQELTKTTAYLFFNTQQKQLQNVHLRRAIAHSYNKVLLARGVLRDGSSPLNGLIPTGLVKDPVHHRDYRAAEKGVAISKYSLRQSHKEWLLAKKQLHTSNIKLQLLVSNAAGNQNMAEFMQAQLQHNLPGLKVSIKTVTLAQRIKLEEAGHFQMVIGTWTPNSPDPANYVSFFASKSLANVPQYSNRRYDQGLRDLSGCLANRSVARWRKIQQLEKQAIQGATVVAPIYQQGVTYLQKPNVTGLNLSSFGAIVNYKYVRLH</sequence>
<evidence type="ECO:0000256" key="5">
    <source>
        <dbReference type="ARBA" id="ARBA00022856"/>
    </source>
</evidence>
<feature type="domain" description="Solute-binding protein family 5" evidence="6">
    <location>
        <begin position="72"/>
        <end position="452"/>
    </location>
</feature>
<dbReference type="PANTHER" id="PTHR30290:SF10">
    <property type="entry name" value="PERIPLASMIC OLIGOPEPTIDE-BINDING PROTEIN-RELATED"/>
    <property type="match status" value="1"/>
</dbReference>